<gene>
    <name evidence="2" type="ORF">BCR34DRAFT_561822</name>
</gene>
<protein>
    <submittedName>
        <fullName evidence="2">Uncharacterized protein</fullName>
    </submittedName>
</protein>
<dbReference type="EMBL" id="MCFA01000040">
    <property type="protein sequence ID" value="ORY13620.1"/>
    <property type="molecule type" value="Genomic_DNA"/>
</dbReference>
<feature type="signal peptide" evidence="1">
    <location>
        <begin position="1"/>
        <end position="18"/>
    </location>
</feature>
<evidence type="ECO:0000256" key="1">
    <source>
        <dbReference type="SAM" id="SignalP"/>
    </source>
</evidence>
<feature type="chain" id="PRO_5013073276" evidence="1">
    <location>
        <begin position="19"/>
        <end position="131"/>
    </location>
</feature>
<dbReference type="Proteomes" id="UP000193144">
    <property type="component" value="Unassembled WGS sequence"/>
</dbReference>
<keyword evidence="3" id="KW-1185">Reference proteome</keyword>
<evidence type="ECO:0000313" key="2">
    <source>
        <dbReference type="EMBL" id="ORY13620.1"/>
    </source>
</evidence>
<dbReference type="OrthoDB" id="3497702at2759"/>
<name>A0A1Y1ZTT8_9PLEO</name>
<dbReference type="AlphaFoldDB" id="A0A1Y1ZTT8"/>
<accession>A0A1Y1ZTT8</accession>
<keyword evidence="1" id="KW-0732">Signal</keyword>
<proteinExistence type="predicted"/>
<organism evidence="2 3">
    <name type="scientific">Clohesyomyces aquaticus</name>
    <dbReference type="NCBI Taxonomy" id="1231657"/>
    <lineage>
        <taxon>Eukaryota</taxon>
        <taxon>Fungi</taxon>
        <taxon>Dikarya</taxon>
        <taxon>Ascomycota</taxon>
        <taxon>Pezizomycotina</taxon>
        <taxon>Dothideomycetes</taxon>
        <taxon>Pleosporomycetidae</taxon>
        <taxon>Pleosporales</taxon>
        <taxon>Lindgomycetaceae</taxon>
        <taxon>Clohesyomyces</taxon>
    </lineage>
</organism>
<reference evidence="2 3" key="1">
    <citation type="submission" date="2016-07" db="EMBL/GenBank/DDBJ databases">
        <title>Pervasive Adenine N6-methylation of Active Genes in Fungi.</title>
        <authorList>
            <consortium name="DOE Joint Genome Institute"/>
            <person name="Mondo S.J."/>
            <person name="Dannebaum R.O."/>
            <person name="Kuo R.C."/>
            <person name="Labutti K."/>
            <person name="Haridas S."/>
            <person name="Kuo A."/>
            <person name="Salamov A."/>
            <person name="Ahrendt S.R."/>
            <person name="Lipzen A."/>
            <person name="Sullivan W."/>
            <person name="Andreopoulos W.B."/>
            <person name="Clum A."/>
            <person name="Lindquist E."/>
            <person name="Daum C."/>
            <person name="Ramamoorthy G.K."/>
            <person name="Gryganskyi A."/>
            <person name="Culley D."/>
            <person name="Magnuson J.K."/>
            <person name="James T.Y."/>
            <person name="O'Malley M.A."/>
            <person name="Stajich J.E."/>
            <person name="Spatafora J.W."/>
            <person name="Visel A."/>
            <person name="Grigoriev I.V."/>
        </authorList>
    </citation>
    <scope>NUCLEOTIDE SEQUENCE [LARGE SCALE GENOMIC DNA]</scope>
    <source>
        <strain evidence="2 3">CBS 115471</strain>
    </source>
</reference>
<comment type="caution">
    <text evidence="2">The sequence shown here is derived from an EMBL/GenBank/DDBJ whole genome shotgun (WGS) entry which is preliminary data.</text>
</comment>
<evidence type="ECO:0000313" key="3">
    <source>
        <dbReference type="Proteomes" id="UP000193144"/>
    </source>
</evidence>
<sequence>MQLTLALLTTLLTATTLAAPSTSLSKRSSYPQITVSLIDDRTGASAKATVLGDGLARNITDLFHGTVMDRNGSIIATSAQLTQFADATKCFFQNYNWIINMNGRELQYVDLDGDEKSAAPVILNGFNLQCQ</sequence>